<feature type="signal peptide" evidence="1">
    <location>
        <begin position="1"/>
        <end position="19"/>
    </location>
</feature>
<keyword evidence="3" id="KW-1185">Reference proteome</keyword>
<dbReference type="PROSITE" id="PS51257">
    <property type="entry name" value="PROKAR_LIPOPROTEIN"/>
    <property type="match status" value="1"/>
</dbReference>
<evidence type="ECO:0000313" key="3">
    <source>
        <dbReference type="Proteomes" id="UP000617041"/>
    </source>
</evidence>
<name>A0A934Q4F5_9BURK</name>
<accession>A0A934Q4F5</accession>
<sequence length="160" mass="16879">MFKSLTLAAGAAVLLGACAVEQTTPPTFAGCRTWDMQVGQPNLGAVSVQSPELAKVIGVLDMQTSRTGTGMAAVQTTVQNCTDVDVVLLMRTRFTGDRGQSEPPSAWKTVHLAPRGQATYGENAVSGTTRSVGVDIYDANRGQSQFAPGQTYTVPMQQAR</sequence>
<dbReference type="Proteomes" id="UP000617041">
    <property type="component" value="Unassembled WGS sequence"/>
</dbReference>
<dbReference type="EMBL" id="JAEDAO010000001">
    <property type="protein sequence ID" value="MBK0394079.1"/>
    <property type="molecule type" value="Genomic_DNA"/>
</dbReference>
<dbReference type="AlphaFoldDB" id="A0A934Q4F5"/>
<protein>
    <recommendedName>
        <fullName evidence="4">Lipoprotein</fullName>
    </recommendedName>
</protein>
<feature type="chain" id="PRO_5037320866" description="Lipoprotein" evidence="1">
    <location>
        <begin position="20"/>
        <end position="160"/>
    </location>
</feature>
<keyword evidence="1" id="KW-0732">Signal</keyword>
<evidence type="ECO:0000256" key="1">
    <source>
        <dbReference type="SAM" id="SignalP"/>
    </source>
</evidence>
<organism evidence="2 3">
    <name type="scientific">Ramlibacter algicola</name>
    <dbReference type="NCBI Taxonomy" id="2795217"/>
    <lineage>
        <taxon>Bacteria</taxon>
        <taxon>Pseudomonadati</taxon>
        <taxon>Pseudomonadota</taxon>
        <taxon>Betaproteobacteria</taxon>
        <taxon>Burkholderiales</taxon>
        <taxon>Comamonadaceae</taxon>
        <taxon>Ramlibacter</taxon>
    </lineage>
</organism>
<gene>
    <name evidence="2" type="ORF">I8E28_15870</name>
</gene>
<evidence type="ECO:0000313" key="2">
    <source>
        <dbReference type="EMBL" id="MBK0394079.1"/>
    </source>
</evidence>
<proteinExistence type="predicted"/>
<reference evidence="2" key="1">
    <citation type="submission" date="2020-12" db="EMBL/GenBank/DDBJ databases">
        <title>Ramlibacter sp. nov., isolated from a freshwater alga, Cryptomonas.</title>
        <authorList>
            <person name="Kim H.M."/>
            <person name="Jeon C.O."/>
        </authorList>
    </citation>
    <scope>NUCLEOTIDE SEQUENCE</scope>
    <source>
        <strain evidence="2">CrO1</strain>
    </source>
</reference>
<dbReference type="RefSeq" id="WP_200789055.1">
    <property type="nucleotide sequence ID" value="NZ_JAEDAO010000001.1"/>
</dbReference>
<evidence type="ECO:0008006" key="4">
    <source>
        <dbReference type="Google" id="ProtNLM"/>
    </source>
</evidence>
<comment type="caution">
    <text evidence="2">The sequence shown here is derived from an EMBL/GenBank/DDBJ whole genome shotgun (WGS) entry which is preliminary data.</text>
</comment>